<dbReference type="PANTHER" id="PTHR39217">
    <property type="match status" value="1"/>
</dbReference>
<dbReference type="GO" id="GO:0016874">
    <property type="term" value="F:ligase activity"/>
    <property type="evidence" value="ECO:0007669"/>
    <property type="project" value="UniProtKB-KW"/>
</dbReference>
<dbReference type="InterPro" id="IPR004218">
    <property type="entry name" value="GSHS_ATP-bd"/>
</dbReference>
<dbReference type="InterPro" id="IPR053191">
    <property type="entry name" value="DcsG_Biosynth_Enzyme"/>
</dbReference>
<dbReference type="Pfam" id="PF02955">
    <property type="entry name" value="GSH-S_ATP"/>
    <property type="match status" value="1"/>
</dbReference>
<evidence type="ECO:0000313" key="3">
    <source>
        <dbReference type="Proteomes" id="UP001595841"/>
    </source>
</evidence>
<name>A0ABV8PLQ6_9FLAO</name>
<gene>
    <name evidence="2" type="ORF">ACFOWS_08480</name>
</gene>
<accession>A0ABV8PLQ6</accession>
<organism evidence="2 3">
    <name type="scientific">Flagellimonas marina</name>
    <dbReference type="NCBI Taxonomy" id="1775168"/>
    <lineage>
        <taxon>Bacteria</taxon>
        <taxon>Pseudomonadati</taxon>
        <taxon>Bacteroidota</taxon>
        <taxon>Flavobacteriia</taxon>
        <taxon>Flavobacteriales</taxon>
        <taxon>Flavobacteriaceae</taxon>
        <taxon>Flagellimonas</taxon>
    </lineage>
</organism>
<proteinExistence type="predicted"/>
<evidence type="ECO:0000259" key="1">
    <source>
        <dbReference type="Pfam" id="PF02955"/>
    </source>
</evidence>
<dbReference type="Proteomes" id="UP001595841">
    <property type="component" value="Unassembled WGS sequence"/>
</dbReference>
<sequence>MGMHYDVVVLTDSRYINPKKQSVYIDNVLLEDRLVLEALQNQGLKAIRKSWDDQEFDWSSTKYALFRTTWDYFDRFPKFAKWLETTSQKTQFINSKKLIHWNIDKHYLQDLSKAGVTIPKTYFVESGTQITLEEAFQHAINTMGFQPSEFILKPCVSGAARHTYKIKKESIEAHEAVFQKLISEEAMMLQEFQENIIKEGEISMMVFNGEFTHAVLKVAKPGDFRVQDDFGGTVHQHEPTQEQIDFATSVVHAAPELPIYARVDIFKDNDDDWALAELEIFEPELWFRLNPKAADILSQSIMKSYF</sequence>
<dbReference type="SUPFAM" id="SSF56059">
    <property type="entry name" value="Glutathione synthetase ATP-binding domain-like"/>
    <property type="match status" value="1"/>
</dbReference>
<dbReference type="PANTHER" id="PTHR39217:SF1">
    <property type="entry name" value="GLUTATHIONE SYNTHETASE"/>
    <property type="match status" value="1"/>
</dbReference>
<dbReference type="Gene3D" id="3.30.470.20">
    <property type="entry name" value="ATP-grasp fold, B domain"/>
    <property type="match status" value="1"/>
</dbReference>
<dbReference type="RefSeq" id="WP_379763494.1">
    <property type="nucleotide sequence ID" value="NZ_JBHSCL010000004.1"/>
</dbReference>
<protein>
    <submittedName>
        <fullName evidence="2">RimK family alpha-L-glutamate ligase</fullName>
    </submittedName>
</protein>
<evidence type="ECO:0000313" key="2">
    <source>
        <dbReference type="EMBL" id="MFC4220166.1"/>
    </source>
</evidence>
<reference evidence="3" key="1">
    <citation type="journal article" date="2019" name="Int. J. Syst. Evol. Microbiol.">
        <title>The Global Catalogue of Microorganisms (GCM) 10K type strain sequencing project: providing services to taxonomists for standard genome sequencing and annotation.</title>
        <authorList>
            <consortium name="The Broad Institute Genomics Platform"/>
            <consortium name="The Broad Institute Genome Sequencing Center for Infectious Disease"/>
            <person name="Wu L."/>
            <person name="Ma J."/>
        </authorList>
    </citation>
    <scope>NUCLEOTIDE SEQUENCE [LARGE SCALE GENOMIC DNA]</scope>
    <source>
        <strain evidence="3">CGMCC 1.15774</strain>
    </source>
</reference>
<comment type="caution">
    <text evidence="2">The sequence shown here is derived from an EMBL/GenBank/DDBJ whole genome shotgun (WGS) entry which is preliminary data.</text>
</comment>
<keyword evidence="2" id="KW-0436">Ligase</keyword>
<keyword evidence="3" id="KW-1185">Reference proteome</keyword>
<dbReference type="EMBL" id="JBHSCL010000004">
    <property type="protein sequence ID" value="MFC4220166.1"/>
    <property type="molecule type" value="Genomic_DNA"/>
</dbReference>
<feature type="domain" description="Prokaryotic glutathione synthetase ATP-binding" evidence="1">
    <location>
        <begin position="137"/>
        <end position="251"/>
    </location>
</feature>